<accession>A0A2J9VJA7</accession>
<evidence type="ECO:0000313" key="1">
    <source>
        <dbReference type="EMBL" id="PNM63875.1"/>
    </source>
</evidence>
<keyword evidence="2" id="KW-1185">Reference proteome</keyword>
<organism evidence="1 2">
    <name type="scientific">Vibrio mimicus</name>
    <dbReference type="NCBI Taxonomy" id="674"/>
    <lineage>
        <taxon>Bacteria</taxon>
        <taxon>Pseudomonadati</taxon>
        <taxon>Pseudomonadota</taxon>
        <taxon>Gammaproteobacteria</taxon>
        <taxon>Vibrionales</taxon>
        <taxon>Vibrionaceae</taxon>
        <taxon>Vibrio</taxon>
    </lineage>
</organism>
<dbReference type="Proteomes" id="UP000053748">
    <property type="component" value="Unassembled WGS sequence"/>
</dbReference>
<protein>
    <submittedName>
        <fullName evidence="1">Uncharacterized protein</fullName>
    </submittedName>
</protein>
<name>A0A2J9VJA7_VIBMI</name>
<comment type="caution">
    <text evidence="1">The sequence shown here is derived from an EMBL/GenBank/DDBJ whole genome shotgun (WGS) entry which is preliminary data.</text>
</comment>
<evidence type="ECO:0000313" key="2">
    <source>
        <dbReference type="Proteomes" id="UP000053748"/>
    </source>
</evidence>
<gene>
    <name evidence="1" type="ORF">AL544_002705</name>
</gene>
<proteinExistence type="predicted"/>
<dbReference type="AlphaFoldDB" id="A0A2J9VJA7"/>
<dbReference type="OrthoDB" id="5905965at2"/>
<reference evidence="1" key="1">
    <citation type="submission" date="2017-12" db="EMBL/GenBank/DDBJ databases">
        <title>FDA dAtabase for Regulatory Grade micrObial Sequences (FDA-ARGOS): Supporting development and validation of Infectious Disease Dx tests.</title>
        <authorList>
            <person name="Hoffmann M."/>
            <person name="Allard M."/>
            <person name="Evans P."/>
            <person name="Brown E."/>
            <person name="Tallon L.J."/>
            <person name="Sadzewicz L."/>
            <person name="Sengamalay N."/>
            <person name="Ott S."/>
            <person name="Godinez A."/>
            <person name="Nagaraj S."/>
            <person name="Vavikolanu K."/>
            <person name="Aluvathingal J."/>
            <person name="Nadendla S."/>
            <person name="Hobson J."/>
            <person name="Sichtig H."/>
        </authorList>
    </citation>
    <scope>NUCLEOTIDE SEQUENCE [LARGE SCALE GENOMIC DNA]</scope>
    <source>
        <strain evidence="1">FDAARGOS_113</strain>
    </source>
</reference>
<sequence>MNPNPRSSTQRRIFPFIYSPVFTLRHNAQLRGEQRLHTNLKHCAINTKTEVEAKVPSVVNPS</sequence>
<dbReference type="EMBL" id="LOSJ02000001">
    <property type="protein sequence ID" value="PNM63875.1"/>
    <property type="molecule type" value="Genomic_DNA"/>
</dbReference>